<evidence type="ECO:0000313" key="3">
    <source>
        <dbReference type="Proteomes" id="UP000049983"/>
    </source>
</evidence>
<keyword evidence="3" id="KW-1185">Reference proteome</keyword>
<proteinExistence type="predicted"/>
<accession>A0A0M7B4Y7</accession>
<gene>
    <name evidence="2" type="ORF">LA5096_06248</name>
</gene>
<dbReference type="InterPro" id="IPR029044">
    <property type="entry name" value="Nucleotide-diphossugar_trans"/>
</dbReference>
<dbReference type="InterPro" id="IPR001173">
    <property type="entry name" value="Glyco_trans_2-like"/>
</dbReference>
<dbReference type="OrthoDB" id="6116224at2"/>
<sequence length="330" mass="37261">MRRTFAANRKDQIYFMTQKLVIAVCTAQRPNMLKACLASLDRLVGPESTELSIVVVENDPKPYFTGASAEEATSVLQIPVFFYHEGRRGIPFARNTALEAALEHDPDWVALIDDDERAEPDWIEKLLQACKTFSAEVANGPVRRIYEKPAPHWWKSQLLKPRPTGTEITEAPTNNVLINARIIRADGLGLRFDERLTFGSEDIDFFRRTHAAGAKMIWVDDAFVEEDIPASRVTTKRLLSRMHMAATSGAFNIVLREGRGKAALHFIPKSTRRMVFGLLATLFGFCLKPFARQRGEKLFYYGLIRLMKGSGNLRGLLGRAHNYYDVIDGN</sequence>
<organism evidence="2 3">
    <name type="scientific">Roseibium album</name>
    <dbReference type="NCBI Taxonomy" id="311410"/>
    <lineage>
        <taxon>Bacteria</taxon>
        <taxon>Pseudomonadati</taxon>
        <taxon>Pseudomonadota</taxon>
        <taxon>Alphaproteobacteria</taxon>
        <taxon>Hyphomicrobiales</taxon>
        <taxon>Stappiaceae</taxon>
        <taxon>Roseibium</taxon>
    </lineage>
</organism>
<evidence type="ECO:0000313" key="2">
    <source>
        <dbReference type="EMBL" id="CTQ79543.1"/>
    </source>
</evidence>
<dbReference type="EMBL" id="CXWC01000020">
    <property type="protein sequence ID" value="CTQ79543.1"/>
    <property type="molecule type" value="Genomic_DNA"/>
</dbReference>
<evidence type="ECO:0000259" key="1">
    <source>
        <dbReference type="Pfam" id="PF00535"/>
    </source>
</evidence>
<dbReference type="STRING" id="311410.LA5095_06316"/>
<dbReference type="PANTHER" id="PTHR43685:SF2">
    <property type="entry name" value="GLYCOSYLTRANSFERASE 2-LIKE DOMAIN-CONTAINING PROTEIN"/>
    <property type="match status" value="1"/>
</dbReference>
<dbReference type="Proteomes" id="UP000049983">
    <property type="component" value="Unassembled WGS sequence"/>
</dbReference>
<dbReference type="Gene3D" id="3.90.550.10">
    <property type="entry name" value="Spore Coat Polysaccharide Biosynthesis Protein SpsA, Chain A"/>
    <property type="match status" value="1"/>
</dbReference>
<keyword evidence="2" id="KW-0808">Transferase</keyword>
<protein>
    <submittedName>
        <fullName evidence="2">Mycofactocin system glycosyltransferase</fullName>
    </submittedName>
</protein>
<reference evidence="3" key="1">
    <citation type="submission" date="2015-07" db="EMBL/GenBank/DDBJ databases">
        <authorList>
            <person name="Rodrigo-Torres Lidia"/>
            <person name="Arahal R.David."/>
        </authorList>
    </citation>
    <scope>NUCLEOTIDE SEQUENCE [LARGE SCALE GENOMIC DNA]</scope>
    <source>
        <strain evidence="3">CECT 5096</strain>
    </source>
</reference>
<dbReference type="GeneID" id="97673468"/>
<dbReference type="AlphaFoldDB" id="A0A0M7B4Y7"/>
<dbReference type="InterPro" id="IPR050834">
    <property type="entry name" value="Glycosyltransf_2"/>
</dbReference>
<feature type="domain" description="Glycosyltransferase 2-like" evidence="1">
    <location>
        <begin position="22"/>
        <end position="175"/>
    </location>
</feature>
<dbReference type="RefSeq" id="WP_055391946.1">
    <property type="nucleotide sequence ID" value="NZ_CXWA01000021.1"/>
</dbReference>
<dbReference type="SUPFAM" id="SSF53448">
    <property type="entry name" value="Nucleotide-diphospho-sugar transferases"/>
    <property type="match status" value="1"/>
</dbReference>
<dbReference type="PANTHER" id="PTHR43685">
    <property type="entry name" value="GLYCOSYLTRANSFERASE"/>
    <property type="match status" value="1"/>
</dbReference>
<name>A0A0M7B4Y7_9HYPH</name>
<dbReference type="GO" id="GO:0016740">
    <property type="term" value="F:transferase activity"/>
    <property type="evidence" value="ECO:0007669"/>
    <property type="project" value="UniProtKB-KW"/>
</dbReference>
<dbReference type="Pfam" id="PF00535">
    <property type="entry name" value="Glycos_transf_2"/>
    <property type="match status" value="1"/>
</dbReference>